<dbReference type="Proteomes" id="UP000568106">
    <property type="component" value="Unassembled WGS sequence"/>
</dbReference>
<dbReference type="Gene3D" id="2.60.40.10">
    <property type="entry name" value="Immunoglobulins"/>
    <property type="match status" value="2"/>
</dbReference>
<protein>
    <recommendedName>
        <fullName evidence="3">Abnormal spindle-like microcephaly-associated protein ASH domain-containing protein</fullName>
    </recommendedName>
</protein>
<comment type="caution">
    <text evidence="4">The sequence shown here is derived from an EMBL/GenBank/DDBJ whole genome shotgun (WGS) entry which is preliminary data.</text>
</comment>
<dbReference type="NCBIfam" id="NF012200">
    <property type="entry name" value="choice_anch_D"/>
    <property type="match status" value="2"/>
</dbReference>
<dbReference type="EMBL" id="JACHDY010000005">
    <property type="protein sequence ID" value="MBB5318680.1"/>
    <property type="molecule type" value="Genomic_DNA"/>
</dbReference>
<evidence type="ECO:0000313" key="5">
    <source>
        <dbReference type="Proteomes" id="UP000568106"/>
    </source>
</evidence>
<keyword evidence="2" id="KW-0963">Cytoplasm</keyword>
<gene>
    <name evidence="4" type="ORF">HDF09_003379</name>
</gene>
<proteinExistence type="predicted"/>
<evidence type="ECO:0000313" key="4">
    <source>
        <dbReference type="EMBL" id="MBB5318680.1"/>
    </source>
</evidence>
<feature type="domain" description="Abnormal spindle-like microcephaly-associated protein ASH" evidence="3">
    <location>
        <begin position="165"/>
        <end position="252"/>
    </location>
</feature>
<sequence length="263" mass="26351">MNSTGSVTVSPTGTTTFNITGTPARLGFNSATLTVTDATSGFSNSIPPSIYGYPQAPTVTPGSITFSPAKLGVQSAPRTIAISAPNGDPVSFVYTSGSPYPGTDFAVSFGTCATQTPCQVTVTFTPSQTGPESANYTVRDLVTDEQSSMSLQGTGGVGSVSLSSSSLTFAARDIGTTSIPQTVTLTNSGDAILTISGETFSGANVGDFPIEANSCGSSLAAGANCTLTISFDPTASGARSATLQIMTNAASSPDNIQLMGTGN</sequence>
<dbReference type="AlphaFoldDB" id="A0A7W8IK63"/>
<keyword evidence="5" id="KW-1185">Reference proteome</keyword>
<accession>A0A7W8IK63</accession>
<organism evidence="4 5">
    <name type="scientific">Tunturiibacter empetritectus</name>
    <dbReference type="NCBI Taxonomy" id="3069691"/>
    <lineage>
        <taxon>Bacteria</taxon>
        <taxon>Pseudomonadati</taxon>
        <taxon>Acidobacteriota</taxon>
        <taxon>Terriglobia</taxon>
        <taxon>Terriglobales</taxon>
        <taxon>Acidobacteriaceae</taxon>
        <taxon>Tunturiibacter</taxon>
    </lineage>
</organism>
<reference evidence="4" key="1">
    <citation type="submission" date="2020-08" db="EMBL/GenBank/DDBJ databases">
        <title>Genomic Encyclopedia of Type Strains, Phase IV (KMG-V): Genome sequencing to study the core and pangenomes of soil and plant-associated prokaryotes.</title>
        <authorList>
            <person name="Whitman W."/>
        </authorList>
    </citation>
    <scope>NUCLEOTIDE SEQUENCE [LARGE SCALE GENOMIC DNA]</scope>
    <source>
        <strain evidence="4">M8UP27</strain>
    </source>
</reference>
<comment type="subcellular location">
    <subcellularLocation>
        <location evidence="1">Cytoplasm</location>
    </subcellularLocation>
</comment>
<dbReference type="InterPro" id="IPR013783">
    <property type="entry name" value="Ig-like_fold"/>
</dbReference>
<dbReference type="GO" id="GO:0005737">
    <property type="term" value="C:cytoplasm"/>
    <property type="evidence" value="ECO:0007669"/>
    <property type="project" value="UniProtKB-SubCell"/>
</dbReference>
<evidence type="ECO:0000256" key="2">
    <source>
        <dbReference type="ARBA" id="ARBA00022490"/>
    </source>
</evidence>
<evidence type="ECO:0000259" key="3">
    <source>
        <dbReference type="Pfam" id="PF15780"/>
    </source>
</evidence>
<dbReference type="InterPro" id="IPR031549">
    <property type="entry name" value="ASH"/>
</dbReference>
<name>A0A7W8IK63_9BACT</name>
<dbReference type="Pfam" id="PF15780">
    <property type="entry name" value="ASH"/>
    <property type="match status" value="1"/>
</dbReference>
<evidence type="ECO:0000256" key="1">
    <source>
        <dbReference type="ARBA" id="ARBA00004496"/>
    </source>
</evidence>